<evidence type="ECO:0000313" key="4">
    <source>
        <dbReference type="Proteomes" id="UP000077202"/>
    </source>
</evidence>
<feature type="compositionally biased region" description="Basic and acidic residues" evidence="2">
    <location>
        <begin position="131"/>
        <end position="142"/>
    </location>
</feature>
<proteinExistence type="predicted"/>
<gene>
    <name evidence="3" type="ORF">AXG93_4863s1010</name>
</gene>
<dbReference type="Proteomes" id="UP000077202">
    <property type="component" value="Unassembled WGS sequence"/>
</dbReference>
<name>A0A176VV00_MARPO</name>
<evidence type="ECO:0000256" key="1">
    <source>
        <dbReference type="SAM" id="Coils"/>
    </source>
</evidence>
<protein>
    <submittedName>
        <fullName evidence="3">Uncharacterized protein</fullName>
    </submittedName>
</protein>
<dbReference type="AlphaFoldDB" id="A0A176VV00"/>
<keyword evidence="4" id="KW-1185">Reference proteome</keyword>
<dbReference type="EMBL" id="LVLJ01002515">
    <property type="protein sequence ID" value="OAE24638.1"/>
    <property type="molecule type" value="Genomic_DNA"/>
</dbReference>
<comment type="caution">
    <text evidence="3">The sequence shown here is derived from an EMBL/GenBank/DDBJ whole genome shotgun (WGS) entry which is preliminary data.</text>
</comment>
<feature type="region of interest" description="Disordered" evidence="2">
    <location>
        <begin position="117"/>
        <end position="142"/>
    </location>
</feature>
<organism evidence="3 4">
    <name type="scientific">Marchantia polymorpha subsp. ruderalis</name>
    <dbReference type="NCBI Taxonomy" id="1480154"/>
    <lineage>
        <taxon>Eukaryota</taxon>
        <taxon>Viridiplantae</taxon>
        <taxon>Streptophyta</taxon>
        <taxon>Embryophyta</taxon>
        <taxon>Marchantiophyta</taxon>
        <taxon>Marchantiopsida</taxon>
        <taxon>Marchantiidae</taxon>
        <taxon>Marchantiales</taxon>
        <taxon>Marchantiaceae</taxon>
        <taxon>Marchantia</taxon>
    </lineage>
</organism>
<feature type="region of interest" description="Disordered" evidence="2">
    <location>
        <begin position="370"/>
        <end position="395"/>
    </location>
</feature>
<reference evidence="3" key="1">
    <citation type="submission" date="2016-03" db="EMBL/GenBank/DDBJ databases">
        <title>Mechanisms controlling the formation of the plant cell surface in tip-growing cells are functionally conserved among land plants.</title>
        <authorList>
            <person name="Honkanen S."/>
            <person name="Jones V.A."/>
            <person name="Morieri G."/>
            <person name="Champion C."/>
            <person name="Hetherington A.J."/>
            <person name="Kelly S."/>
            <person name="Saint-Marcoux D."/>
            <person name="Proust H."/>
            <person name="Prescott H."/>
            <person name="Dolan L."/>
        </authorList>
    </citation>
    <scope>NUCLEOTIDE SEQUENCE [LARGE SCALE GENOMIC DNA]</scope>
    <source>
        <tissue evidence="3">Whole gametophyte</tissue>
    </source>
</reference>
<feature type="compositionally biased region" description="Basic and acidic residues" evidence="2">
    <location>
        <begin position="42"/>
        <end position="56"/>
    </location>
</feature>
<evidence type="ECO:0000256" key="2">
    <source>
        <dbReference type="SAM" id="MobiDB-lite"/>
    </source>
</evidence>
<feature type="region of interest" description="Disordered" evidence="2">
    <location>
        <begin position="1"/>
        <end position="84"/>
    </location>
</feature>
<feature type="compositionally biased region" description="Basic residues" evidence="2">
    <location>
        <begin position="66"/>
        <end position="78"/>
    </location>
</feature>
<evidence type="ECO:0000313" key="3">
    <source>
        <dbReference type="EMBL" id="OAE24638.1"/>
    </source>
</evidence>
<feature type="coiled-coil region" evidence="1">
    <location>
        <begin position="261"/>
        <end position="302"/>
    </location>
</feature>
<accession>A0A176VV00</accession>
<keyword evidence="1" id="KW-0175">Coiled coil</keyword>
<sequence>MEEEDNVQDKEPSRRTTRGPILVDVVTTRDLADRRPAKRRKVIEDSDVGQRPESRMAETQVTLLKMPKRRARPKKKANRRTEEARPLEVQMEALMKVEVKPSEERTAMVVVQVGGTVIDSPKVPSPPPPGKEVRHKEEKKASEEESKDLVVYFSDFLQDSMIPLLKYLYGKREKYVVSKEAGFYATIDLRDRLEISRVAFNKESRRLDELNADLAKRDHLHAAEEKGCRPEEKRKAEELWRRIVALKVERMELRGSIEARIEAHRRELQGSNELMANLVEQLRKHEVELANWAKKLTECESAKSLEVECRLDSQERRLMAMKTSGAAGHKQLIRLVNSFSSGLEEEQENLELEILSVLRRLRADGSSEDVVTAASDGNAPECSLPRAVEMSRSLE</sequence>